<evidence type="ECO:0000313" key="10">
    <source>
        <dbReference type="EMBL" id="GHH52743.1"/>
    </source>
</evidence>
<proteinExistence type="inferred from homology"/>
<feature type="DNA-binding region" description="OmpR/PhoB-type" evidence="8">
    <location>
        <begin position="1"/>
        <end position="94"/>
    </location>
</feature>
<keyword evidence="3 7" id="KW-0802">TPR repeat</keyword>
<dbReference type="InterPro" id="IPR002182">
    <property type="entry name" value="NB-ARC"/>
</dbReference>
<dbReference type="SUPFAM" id="SSF52540">
    <property type="entry name" value="P-loop containing nucleoside triphosphate hydrolases"/>
    <property type="match status" value="1"/>
</dbReference>
<dbReference type="Pfam" id="PF00486">
    <property type="entry name" value="Trans_reg_C"/>
    <property type="match status" value="1"/>
</dbReference>
<dbReference type="PROSITE" id="PS51755">
    <property type="entry name" value="OMPR_PHOB"/>
    <property type="match status" value="1"/>
</dbReference>
<feature type="repeat" description="TPR" evidence="7">
    <location>
        <begin position="755"/>
        <end position="788"/>
    </location>
</feature>
<dbReference type="SUPFAM" id="SSF46894">
    <property type="entry name" value="C-terminal effector domain of the bipartite response regulators"/>
    <property type="match status" value="1"/>
</dbReference>
<comment type="caution">
    <text evidence="10">The sequence shown here is derived from an EMBL/GenBank/DDBJ whole genome shotgun (WGS) entry which is preliminary data.</text>
</comment>
<dbReference type="SMART" id="SM00028">
    <property type="entry name" value="TPR"/>
    <property type="match status" value="6"/>
</dbReference>
<dbReference type="InterPro" id="IPR051677">
    <property type="entry name" value="AfsR-DnrI-RedD_regulator"/>
</dbReference>
<dbReference type="PROSITE" id="PS50005">
    <property type="entry name" value="TPR"/>
    <property type="match status" value="2"/>
</dbReference>
<dbReference type="InterPro" id="IPR027417">
    <property type="entry name" value="P-loop_NTPase"/>
</dbReference>
<dbReference type="RefSeq" id="WP_191303190.1">
    <property type="nucleotide sequence ID" value="NZ_BNAR01000012.1"/>
</dbReference>
<dbReference type="Pfam" id="PF13424">
    <property type="entry name" value="TPR_12"/>
    <property type="match status" value="2"/>
</dbReference>
<feature type="domain" description="OmpR/PhoB-type" evidence="9">
    <location>
        <begin position="1"/>
        <end position="94"/>
    </location>
</feature>
<dbReference type="Gene3D" id="1.25.40.10">
    <property type="entry name" value="Tetratricopeptide repeat domain"/>
    <property type="match status" value="3"/>
</dbReference>
<accession>A0ABQ3MQT4</accession>
<dbReference type="InterPro" id="IPR013105">
    <property type="entry name" value="TPR_2"/>
</dbReference>
<protein>
    <submittedName>
        <fullName evidence="10">SARP family transcriptional regulator</fullName>
    </submittedName>
</protein>
<dbReference type="Gene3D" id="1.10.10.10">
    <property type="entry name" value="Winged helix-like DNA-binding domain superfamily/Winged helix DNA-binding domain"/>
    <property type="match status" value="1"/>
</dbReference>
<sequence length="951" mass="102090">MAPGPQFRLLGPMEVRLGGSAVVLRAGKHRALLAALLLRPNRVVPVTELVEHVWGDTPPARTRGTLQTYVMRLRAALGDPSLIQTAADGYWMRVDPLAVDAHRFADAAARGRSSSDPVTARTAFAEALELWRGPVLSDVPSETLYSEHAPRLNELLMTVHEQRVDVELALGNHADLVPELFGLTRDHPLRERFWAQLMLALYRSSRQAEALEAFRQLDRTLDEQLGIDPSDELRSLHQAILVGAPELAAPVVAPVAAREPAAPMRLPDDIADFTGRSAHVERISGLITGSVPIVTLAGQPGVGKTTLAVHVAHLLRDRFPDGRLYVDLRGYALGAPADGMDVLSRFLRALGVPPDEIPPDADEQSTMLRSLLSGRRMLLVLDNASAPDQVRPLLPGTASCRVIVTSRDDLRGLIALNGARTVPVDVFSPAESVSLLSSLRGPGDHAELAERCGHLPLALRVAAAYLAGRDDVTISGSPIELAYAALPPAPQRLFRLLSVVPGPDFTAEAASAVADVDADGLLTVLAIARLVVSCTPGRYRFHDELVRYAAALREESDSPSEQQVAWTALLNHYLRGVERCAELLYPGIVRLPSSSTGPAPRIATSAEALAWLDAERPNLIAAIRHAAEHGPSEMAWQLADALRGYLWIGQHVGEWLATAHHGLQAAQSSAHRPAEAAMHANLGTLYLRLGEYARSVEHHDHAIELYRELGDKDAEAGVLNNLSLVHRRSGDLAAARDTLLRCLEMLRAASADSVSTGLYNLGQLAVELGEIDGAVEHFSQALTLTPNADSHTYLGMALRLQGRPDEARAHLERALEIGNVPAGEAEALENLAALELASGNTKEALSLASRALSLVADGGDQQVATSVRLTLGEARLALSDLDSAAGLFEQALATARRIGYASGEVRALIDLAVVLRDLDRDVDARSAADQAARRGAELGLRALESRARELA</sequence>
<dbReference type="SMART" id="SM00382">
    <property type="entry name" value="AAA"/>
    <property type="match status" value="1"/>
</dbReference>
<gene>
    <name evidence="10" type="ORF">GCM10017774_65160</name>
</gene>
<evidence type="ECO:0000256" key="6">
    <source>
        <dbReference type="ARBA" id="ARBA00023163"/>
    </source>
</evidence>
<evidence type="ECO:0000259" key="9">
    <source>
        <dbReference type="PROSITE" id="PS51755"/>
    </source>
</evidence>
<keyword evidence="4" id="KW-0805">Transcription regulation</keyword>
<dbReference type="InterPro" id="IPR016032">
    <property type="entry name" value="Sig_transdc_resp-reg_C-effctor"/>
</dbReference>
<dbReference type="InterPro" id="IPR011990">
    <property type="entry name" value="TPR-like_helical_dom_sf"/>
</dbReference>
<comment type="similarity">
    <text evidence="1">Belongs to the AfsR/DnrI/RedD regulatory family.</text>
</comment>
<dbReference type="PRINTS" id="PR00364">
    <property type="entry name" value="DISEASERSIST"/>
</dbReference>
<dbReference type="SUPFAM" id="SSF48452">
    <property type="entry name" value="TPR-like"/>
    <property type="match status" value="2"/>
</dbReference>
<dbReference type="PANTHER" id="PTHR35807">
    <property type="entry name" value="TRANSCRIPTIONAL REGULATOR REDD-RELATED"/>
    <property type="match status" value="1"/>
</dbReference>
<dbReference type="InterPro" id="IPR036388">
    <property type="entry name" value="WH-like_DNA-bd_sf"/>
</dbReference>
<dbReference type="SMART" id="SM00862">
    <property type="entry name" value="Trans_reg_C"/>
    <property type="match status" value="1"/>
</dbReference>
<keyword evidence="5 8" id="KW-0238">DNA-binding</keyword>
<dbReference type="InterPro" id="IPR005158">
    <property type="entry name" value="BTAD"/>
</dbReference>
<feature type="repeat" description="TPR" evidence="7">
    <location>
        <begin position="676"/>
        <end position="709"/>
    </location>
</feature>
<dbReference type="Pfam" id="PF00931">
    <property type="entry name" value="NB-ARC"/>
    <property type="match status" value="1"/>
</dbReference>
<dbReference type="InterPro" id="IPR001867">
    <property type="entry name" value="OmpR/PhoB-type_DNA-bd"/>
</dbReference>
<evidence type="ECO:0000256" key="2">
    <source>
        <dbReference type="ARBA" id="ARBA00022737"/>
    </source>
</evidence>
<evidence type="ECO:0000256" key="1">
    <source>
        <dbReference type="ARBA" id="ARBA00005820"/>
    </source>
</evidence>
<keyword evidence="11" id="KW-1185">Reference proteome</keyword>
<dbReference type="EMBL" id="BNAR01000012">
    <property type="protein sequence ID" value="GHH52743.1"/>
    <property type="molecule type" value="Genomic_DNA"/>
</dbReference>
<evidence type="ECO:0000256" key="7">
    <source>
        <dbReference type="PROSITE-ProRule" id="PRU00339"/>
    </source>
</evidence>
<dbReference type="PROSITE" id="PS50293">
    <property type="entry name" value="TPR_REGION"/>
    <property type="match status" value="1"/>
</dbReference>
<dbReference type="CDD" id="cd15831">
    <property type="entry name" value="BTAD"/>
    <property type="match status" value="1"/>
</dbReference>
<dbReference type="Pfam" id="PF07719">
    <property type="entry name" value="TPR_2"/>
    <property type="match status" value="1"/>
</dbReference>
<name>A0ABQ3MQT4_9PSEU</name>
<evidence type="ECO:0000256" key="3">
    <source>
        <dbReference type="ARBA" id="ARBA00022803"/>
    </source>
</evidence>
<dbReference type="PANTHER" id="PTHR35807:SF1">
    <property type="entry name" value="TRANSCRIPTIONAL REGULATOR REDD"/>
    <property type="match status" value="1"/>
</dbReference>
<reference evidence="11" key="1">
    <citation type="journal article" date="2019" name="Int. J. Syst. Evol. Microbiol.">
        <title>The Global Catalogue of Microorganisms (GCM) 10K type strain sequencing project: providing services to taxonomists for standard genome sequencing and annotation.</title>
        <authorList>
            <consortium name="The Broad Institute Genomics Platform"/>
            <consortium name="The Broad Institute Genome Sequencing Center for Infectious Disease"/>
            <person name="Wu L."/>
            <person name="Ma J."/>
        </authorList>
    </citation>
    <scope>NUCLEOTIDE SEQUENCE [LARGE SCALE GENOMIC DNA]</scope>
    <source>
        <strain evidence="11">CGMCC 4.7367</strain>
    </source>
</reference>
<evidence type="ECO:0000313" key="11">
    <source>
        <dbReference type="Proteomes" id="UP000605568"/>
    </source>
</evidence>
<dbReference type="Gene3D" id="3.40.50.300">
    <property type="entry name" value="P-loop containing nucleotide triphosphate hydrolases"/>
    <property type="match status" value="1"/>
</dbReference>
<dbReference type="Pfam" id="PF03704">
    <property type="entry name" value="BTAD"/>
    <property type="match status" value="1"/>
</dbReference>
<keyword evidence="6" id="KW-0804">Transcription</keyword>
<dbReference type="Proteomes" id="UP000605568">
    <property type="component" value="Unassembled WGS sequence"/>
</dbReference>
<organism evidence="10 11">
    <name type="scientific">Lentzea cavernae</name>
    <dbReference type="NCBI Taxonomy" id="2020703"/>
    <lineage>
        <taxon>Bacteria</taxon>
        <taxon>Bacillati</taxon>
        <taxon>Actinomycetota</taxon>
        <taxon>Actinomycetes</taxon>
        <taxon>Pseudonocardiales</taxon>
        <taxon>Pseudonocardiaceae</taxon>
        <taxon>Lentzea</taxon>
    </lineage>
</organism>
<dbReference type="InterPro" id="IPR019734">
    <property type="entry name" value="TPR_rpt"/>
</dbReference>
<evidence type="ECO:0000256" key="8">
    <source>
        <dbReference type="PROSITE-ProRule" id="PRU01091"/>
    </source>
</evidence>
<dbReference type="SMART" id="SM01043">
    <property type="entry name" value="BTAD"/>
    <property type="match status" value="1"/>
</dbReference>
<evidence type="ECO:0000256" key="4">
    <source>
        <dbReference type="ARBA" id="ARBA00023015"/>
    </source>
</evidence>
<keyword evidence="2" id="KW-0677">Repeat</keyword>
<dbReference type="InterPro" id="IPR003593">
    <property type="entry name" value="AAA+_ATPase"/>
</dbReference>
<evidence type="ECO:0000256" key="5">
    <source>
        <dbReference type="ARBA" id="ARBA00023125"/>
    </source>
</evidence>